<feature type="domain" description="Gfo/Idh/MocA-like oxidoreductase N-terminal" evidence="1">
    <location>
        <begin position="6"/>
        <end position="122"/>
    </location>
</feature>
<comment type="caution">
    <text evidence="2">The sequence shown here is derived from an EMBL/GenBank/DDBJ whole genome shotgun (WGS) entry which is preliminary data.</text>
</comment>
<sequence length="361" mass="41460">MRMNKIRFGLIGSGWRAEFYIRIAKAIPEKFELTGVVIRNREKGEEFARKFGVNVVHSLDELLESQPDYVVLSVKRGFVTDYLIDLFKKGIPVLCETPPGESLEALEELWEQSDKYKAKIQIAEQYFVQPLYAAWLKVIQDGKLGEVSNINLSSLHGYHGVSIIRKFLNTGYENCIISGKRFSFNVTETYGREGMDFDGQIFSCTRDRLTLEFDHGKVAFFDFSDPAQYHSFIRTRQLTVQGVRGEIDDLTVRYLTPGNVPVTQELNRIDLGKYNNQEWSHYGIMLGEEFVYRNPFANARLNDDEIAVSACLERMGEYLAAGTEFYSLKEALQDTYISLMMDAALKNPHQEVRTSTRIWAQ</sequence>
<organism evidence="2 3">
    <name type="scientific">Paenibacillus oralis</name>
    <dbReference type="NCBI Taxonomy" id="2490856"/>
    <lineage>
        <taxon>Bacteria</taxon>
        <taxon>Bacillati</taxon>
        <taxon>Bacillota</taxon>
        <taxon>Bacilli</taxon>
        <taxon>Bacillales</taxon>
        <taxon>Paenibacillaceae</taxon>
        <taxon>Paenibacillus</taxon>
    </lineage>
</organism>
<evidence type="ECO:0000313" key="2">
    <source>
        <dbReference type="EMBL" id="RRJ64008.1"/>
    </source>
</evidence>
<dbReference type="EMBL" id="RRCN01000001">
    <property type="protein sequence ID" value="RRJ64008.1"/>
    <property type="molecule type" value="Genomic_DNA"/>
</dbReference>
<dbReference type="Pfam" id="PF01408">
    <property type="entry name" value="GFO_IDH_MocA"/>
    <property type="match status" value="1"/>
</dbReference>
<proteinExistence type="predicted"/>
<dbReference type="SUPFAM" id="SSF51735">
    <property type="entry name" value="NAD(P)-binding Rossmann-fold domains"/>
    <property type="match status" value="1"/>
</dbReference>
<dbReference type="PANTHER" id="PTHR43377">
    <property type="entry name" value="BILIVERDIN REDUCTASE A"/>
    <property type="match status" value="1"/>
</dbReference>
<accession>A0A3P3U3A1</accession>
<evidence type="ECO:0000313" key="3">
    <source>
        <dbReference type="Proteomes" id="UP000267017"/>
    </source>
</evidence>
<dbReference type="Gene3D" id="3.40.50.720">
    <property type="entry name" value="NAD(P)-binding Rossmann-like Domain"/>
    <property type="match status" value="1"/>
</dbReference>
<keyword evidence="3" id="KW-1185">Reference proteome</keyword>
<dbReference type="InterPro" id="IPR051450">
    <property type="entry name" value="Gfo/Idh/MocA_Oxidoreductases"/>
</dbReference>
<protein>
    <submittedName>
        <fullName evidence="2">Gfo/Idh/MocA family oxidoreductase</fullName>
    </submittedName>
</protein>
<reference evidence="2 3" key="1">
    <citation type="submission" date="2018-11" db="EMBL/GenBank/DDBJ databases">
        <title>Genome sequencing of Paenibacillus sp. KCOM 3021 (= ChDC PVNT-B20).</title>
        <authorList>
            <person name="Kook J.-K."/>
            <person name="Park S.-N."/>
            <person name="Lim Y.K."/>
        </authorList>
    </citation>
    <scope>NUCLEOTIDE SEQUENCE [LARGE SCALE GENOMIC DNA]</scope>
    <source>
        <strain evidence="2 3">KCOM 3021</strain>
    </source>
</reference>
<dbReference type="InterPro" id="IPR000683">
    <property type="entry name" value="Gfo/Idh/MocA-like_OxRdtase_N"/>
</dbReference>
<evidence type="ECO:0000259" key="1">
    <source>
        <dbReference type="Pfam" id="PF01408"/>
    </source>
</evidence>
<dbReference type="GO" id="GO:0000166">
    <property type="term" value="F:nucleotide binding"/>
    <property type="evidence" value="ECO:0007669"/>
    <property type="project" value="InterPro"/>
</dbReference>
<dbReference type="AlphaFoldDB" id="A0A3P3U3A1"/>
<dbReference type="OrthoDB" id="9772350at2"/>
<name>A0A3P3U3A1_9BACL</name>
<dbReference type="Proteomes" id="UP000267017">
    <property type="component" value="Unassembled WGS sequence"/>
</dbReference>
<dbReference type="InterPro" id="IPR036291">
    <property type="entry name" value="NAD(P)-bd_dom_sf"/>
</dbReference>
<dbReference type="PANTHER" id="PTHR43377:SF1">
    <property type="entry name" value="BILIVERDIN REDUCTASE A"/>
    <property type="match status" value="1"/>
</dbReference>
<gene>
    <name evidence="2" type="ORF">EHV15_14510</name>
</gene>